<proteinExistence type="predicted"/>
<keyword evidence="2" id="KW-1185">Reference proteome</keyword>
<name>A0A2I0L9N1_PUNGR</name>
<dbReference type="AlphaFoldDB" id="A0A2I0L9N1"/>
<comment type="caution">
    <text evidence="1">The sequence shown here is derived from an EMBL/GenBank/DDBJ whole genome shotgun (WGS) entry which is preliminary data.</text>
</comment>
<dbReference type="PANTHER" id="PTHR35317:SF24">
    <property type="entry name" value="RETROVIRUS-RELATED POL POLYPROTEIN FROM TRANSPOSON TNT 1-94"/>
    <property type="match status" value="1"/>
</dbReference>
<evidence type="ECO:0000313" key="2">
    <source>
        <dbReference type="Proteomes" id="UP000233551"/>
    </source>
</evidence>
<accession>A0A2I0L9N1</accession>
<reference evidence="1 2" key="1">
    <citation type="submission" date="2017-11" db="EMBL/GenBank/DDBJ databases">
        <title>De-novo sequencing of pomegranate (Punica granatum L.) genome.</title>
        <authorList>
            <person name="Akparov Z."/>
            <person name="Amiraslanov A."/>
            <person name="Hajiyeva S."/>
            <person name="Abbasov M."/>
            <person name="Kaur K."/>
            <person name="Hamwieh A."/>
            <person name="Solovyev V."/>
            <person name="Salamov A."/>
            <person name="Braich B."/>
            <person name="Kosarev P."/>
            <person name="Mahmoud A."/>
            <person name="Hajiyev E."/>
            <person name="Babayeva S."/>
            <person name="Izzatullayeva V."/>
            <person name="Mammadov A."/>
            <person name="Mammadov A."/>
            <person name="Sharifova S."/>
            <person name="Ojaghi J."/>
            <person name="Eynullazada K."/>
            <person name="Bayramov B."/>
            <person name="Abdulazimova A."/>
            <person name="Shahmuradov I."/>
        </authorList>
    </citation>
    <scope>NUCLEOTIDE SEQUENCE [LARGE SCALE GENOMIC DNA]</scope>
    <source>
        <strain evidence="2">cv. AG2017</strain>
        <tissue evidence="1">Leaf</tissue>
    </source>
</reference>
<gene>
    <name evidence="1" type="ORF">CRG98_002822</name>
</gene>
<dbReference type="EMBL" id="PGOL01000108">
    <property type="protein sequence ID" value="PKI76836.1"/>
    <property type="molecule type" value="Genomic_DNA"/>
</dbReference>
<sequence length="176" mass="20301">MAPPVFDGENYQAWAVKMAAYMEGCDLWEAVENDYEVAPLPENPTMNQIKYHKERTTRKAKAKSCLFAAVSPTIFTRIMRYGSAKAIWDFLKSEHEGDERVRGMKVLNLLREFERQQMDDAETVKEYANRLIEIVDKIRVLGTDIKDDRIVQKILIPLPKKFEATIASLENTKDLS</sequence>
<dbReference type="Pfam" id="PF14223">
    <property type="entry name" value="Retrotran_gag_2"/>
    <property type="match status" value="1"/>
</dbReference>
<dbReference type="PANTHER" id="PTHR35317">
    <property type="entry name" value="OS04G0629600 PROTEIN"/>
    <property type="match status" value="1"/>
</dbReference>
<dbReference type="Proteomes" id="UP000233551">
    <property type="component" value="Unassembled WGS sequence"/>
</dbReference>
<evidence type="ECO:0000313" key="1">
    <source>
        <dbReference type="EMBL" id="PKI76836.1"/>
    </source>
</evidence>
<protein>
    <submittedName>
        <fullName evidence="1">Uncharacterized protein</fullName>
    </submittedName>
</protein>
<organism evidence="1 2">
    <name type="scientific">Punica granatum</name>
    <name type="common">Pomegranate</name>
    <dbReference type="NCBI Taxonomy" id="22663"/>
    <lineage>
        <taxon>Eukaryota</taxon>
        <taxon>Viridiplantae</taxon>
        <taxon>Streptophyta</taxon>
        <taxon>Embryophyta</taxon>
        <taxon>Tracheophyta</taxon>
        <taxon>Spermatophyta</taxon>
        <taxon>Magnoliopsida</taxon>
        <taxon>eudicotyledons</taxon>
        <taxon>Gunneridae</taxon>
        <taxon>Pentapetalae</taxon>
        <taxon>rosids</taxon>
        <taxon>malvids</taxon>
        <taxon>Myrtales</taxon>
        <taxon>Lythraceae</taxon>
        <taxon>Punica</taxon>
    </lineage>
</organism>